<dbReference type="Proteomes" id="UP000594262">
    <property type="component" value="Unplaced"/>
</dbReference>
<dbReference type="AlphaFoldDB" id="A0A7M5TTV1"/>
<name>A0A7M5TTV1_9CNID</name>
<evidence type="ECO:0000313" key="1">
    <source>
        <dbReference type="EnsemblMetazoa" id="CLYHEMP001815.1"/>
    </source>
</evidence>
<protein>
    <submittedName>
        <fullName evidence="1">Uncharacterized protein</fullName>
    </submittedName>
</protein>
<keyword evidence="2" id="KW-1185">Reference proteome</keyword>
<evidence type="ECO:0000313" key="2">
    <source>
        <dbReference type="Proteomes" id="UP000594262"/>
    </source>
</evidence>
<proteinExistence type="predicted"/>
<dbReference type="EnsemblMetazoa" id="CLYHEMT001815.1">
    <property type="protein sequence ID" value="CLYHEMP001815.1"/>
    <property type="gene ID" value="CLYHEMG001815"/>
</dbReference>
<accession>A0A7M5TTV1</accession>
<organism evidence="1 2">
    <name type="scientific">Clytia hemisphaerica</name>
    <dbReference type="NCBI Taxonomy" id="252671"/>
    <lineage>
        <taxon>Eukaryota</taxon>
        <taxon>Metazoa</taxon>
        <taxon>Cnidaria</taxon>
        <taxon>Hydrozoa</taxon>
        <taxon>Hydroidolina</taxon>
        <taxon>Leptothecata</taxon>
        <taxon>Obeliida</taxon>
        <taxon>Clytiidae</taxon>
        <taxon>Clytia</taxon>
    </lineage>
</organism>
<dbReference type="OrthoDB" id="5980153at2759"/>
<sequence length="111" mass="13248">MHARSVDILFGTRQSKAQYVDQRSALYMESKKDAVARTEKRKLDEESGKFRKRRHCTNFEEVEFDKAAMLEEVRGMKGQKEVNRYQCPNVTHISENNFWRRLRKVKFFLAS</sequence>
<reference evidence="1" key="1">
    <citation type="submission" date="2021-01" db="UniProtKB">
        <authorList>
            <consortium name="EnsemblMetazoa"/>
        </authorList>
    </citation>
    <scope>IDENTIFICATION</scope>
</reference>